<comment type="caution">
    <text evidence="3">The sequence shown here is derived from an EMBL/GenBank/DDBJ whole genome shotgun (WGS) entry which is preliminary data.</text>
</comment>
<reference evidence="3 4" key="1">
    <citation type="submission" date="2017-07" db="EMBL/GenBank/DDBJ databases">
        <title>Genomes of Fischerella (Mastigocladus) sp. strains.</title>
        <authorList>
            <person name="Miller S.R."/>
        </authorList>
    </citation>
    <scope>NUCLEOTIDE SEQUENCE [LARGE SCALE GENOMIC DNA]</scope>
    <source>
        <strain evidence="3 4">CCMEE 5318</strain>
    </source>
</reference>
<sequence>MAKTATAPTETRPADHPTPIMAEREPDYAEHREAFEKLARLNLPEEDGIPLESETHYTLPWMLRLSIQAHWEGRTDFYIGCNMFLYYAYEQAEEIAQVVRQGRSKRLRFKGPDLFLARGVEDASRPRPYWAVWREEGRYPDLIVEFLSPSTAQSDKTHKPVPS</sequence>
<protein>
    <recommendedName>
        <fullName evidence="2">Putative restriction endonuclease domain-containing protein</fullName>
    </recommendedName>
</protein>
<gene>
    <name evidence="3" type="ORF">CEN46_23930</name>
</gene>
<organism evidence="3 4">
    <name type="scientific">Fischerella thermalis CCMEE 5318</name>
    <dbReference type="NCBI Taxonomy" id="2019666"/>
    <lineage>
        <taxon>Bacteria</taxon>
        <taxon>Bacillati</taxon>
        <taxon>Cyanobacteriota</taxon>
        <taxon>Cyanophyceae</taxon>
        <taxon>Nostocales</taxon>
        <taxon>Hapalosiphonaceae</taxon>
        <taxon>Fischerella</taxon>
    </lineage>
</organism>
<dbReference type="EMBL" id="NMQE01000830">
    <property type="protein sequence ID" value="PMB17294.1"/>
    <property type="molecule type" value="Genomic_DNA"/>
</dbReference>
<accession>A0A2N6L5W7</accession>
<dbReference type="Proteomes" id="UP000235081">
    <property type="component" value="Unassembled WGS sequence"/>
</dbReference>
<evidence type="ECO:0000259" key="2">
    <source>
        <dbReference type="Pfam" id="PF05685"/>
    </source>
</evidence>
<dbReference type="Pfam" id="PF05685">
    <property type="entry name" value="Uma2"/>
    <property type="match status" value="1"/>
</dbReference>
<proteinExistence type="predicted"/>
<dbReference type="InterPro" id="IPR008538">
    <property type="entry name" value="Uma2"/>
</dbReference>
<evidence type="ECO:0000313" key="3">
    <source>
        <dbReference type="EMBL" id="PMB17294.1"/>
    </source>
</evidence>
<feature type="region of interest" description="Disordered" evidence="1">
    <location>
        <begin position="1"/>
        <end position="20"/>
    </location>
</feature>
<evidence type="ECO:0000256" key="1">
    <source>
        <dbReference type="SAM" id="MobiDB-lite"/>
    </source>
</evidence>
<evidence type="ECO:0000313" key="4">
    <source>
        <dbReference type="Proteomes" id="UP000235081"/>
    </source>
</evidence>
<dbReference type="AlphaFoldDB" id="A0A2N6L5W7"/>
<feature type="domain" description="Putative restriction endonuclease" evidence="2">
    <location>
        <begin position="107"/>
        <end position="159"/>
    </location>
</feature>
<dbReference type="PANTHER" id="PTHR33352:SF3">
    <property type="entry name" value="SLR1612 PROTEIN"/>
    <property type="match status" value="1"/>
</dbReference>
<name>A0A2N6L5W7_9CYAN</name>
<dbReference type="RefSeq" id="WP_102183448.1">
    <property type="nucleotide sequence ID" value="NZ_NMQE01000830.1"/>
</dbReference>
<dbReference type="PANTHER" id="PTHR33352">
    <property type="entry name" value="SLR1095 PROTEIN"/>
    <property type="match status" value="1"/>
</dbReference>